<evidence type="ECO:0000313" key="2">
    <source>
        <dbReference type="EMBL" id="RDX69131.1"/>
    </source>
</evidence>
<feature type="region of interest" description="Disordered" evidence="1">
    <location>
        <begin position="62"/>
        <end position="103"/>
    </location>
</feature>
<reference evidence="2" key="1">
    <citation type="submission" date="2018-05" db="EMBL/GenBank/DDBJ databases">
        <title>Draft genome of Mucuna pruriens seed.</title>
        <authorList>
            <person name="Nnadi N.E."/>
            <person name="Vos R."/>
            <person name="Hasami M.H."/>
            <person name="Devisetty U.K."/>
            <person name="Aguiy J.C."/>
        </authorList>
    </citation>
    <scope>NUCLEOTIDE SEQUENCE [LARGE SCALE GENOMIC DNA]</scope>
    <source>
        <strain evidence="2">JCA_2017</strain>
    </source>
</reference>
<comment type="caution">
    <text evidence="2">The sequence shown here is derived from an EMBL/GenBank/DDBJ whole genome shotgun (WGS) entry which is preliminary data.</text>
</comment>
<feature type="non-terminal residue" evidence="2">
    <location>
        <position position="1"/>
    </location>
</feature>
<dbReference type="AlphaFoldDB" id="A0A371ESV0"/>
<feature type="compositionally biased region" description="Acidic residues" evidence="1">
    <location>
        <begin position="85"/>
        <end position="96"/>
    </location>
</feature>
<accession>A0A371ESV0</accession>
<proteinExistence type="predicted"/>
<protein>
    <submittedName>
        <fullName evidence="2">Uncharacterized protein</fullName>
    </submittedName>
</protein>
<gene>
    <name evidence="2" type="ORF">CR513_51799</name>
</gene>
<organism evidence="2 3">
    <name type="scientific">Mucuna pruriens</name>
    <name type="common">Velvet bean</name>
    <name type="synonym">Dolichos pruriens</name>
    <dbReference type="NCBI Taxonomy" id="157652"/>
    <lineage>
        <taxon>Eukaryota</taxon>
        <taxon>Viridiplantae</taxon>
        <taxon>Streptophyta</taxon>
        <taxon>Embryophyta</taxon>
        <taxon>Tracheophyta</taxon>
        <taxon>Spermatophyta</taxon>
        <taxon>Magnoliopsida</taxon>
        <taxon>eudicotyledons</taxon>
        <taxon>Gunneridae</taxon>
        <taxon>Pentapetalae</taxon>
        <taxon>rosids</taxon>
        <taxon>fabids</taxon>
        <taxon>Fabales</taxon>
        <taxon>Fabaceae</taxon>
        <taxon>Papilionoideae</taxon>
        <taxon>50 kb inversion clade</taxon>
        <taxon>NPAAA clade</taxon>
        <taxon>indigoferoid/millettioid clade</taxon>
        <taxon>Phaseoleae</taxon>
        <taxon>Mucuna</taxon>
    </lineage>
</organism>
<evidence type="ECO:0000256" key="1">
    <source>
        <dbReference type="SAM" id="MobiDB-lite"/>
    </source>
</evidence>
<name>A0A371ESV0_MUCPR</name>
<dbReference type="Proteomes" id="UP000257109">
    <property type="component" value="Unassembled WGS sequence"/>
</dbReference>
<keyword evidence="3" id="KW-1185">Reference proteome</keyword>
<sequence>MGRRPQPAPAWATWGQRFVRESVAVIGSQPEDQYGKVCASDGQLANWTTEPLADEFLFAIPNNEPPPNNDMTLVCEDSSPIEESTRDEDAETEALAEVERQIE</sequence>
<dbReference type="EMBL" id="QJKJ01012245">
    <property type="protein sequence ID" value="RDX69131.1"/>
    <property type="molecule type" value="Genomic_DNA"/>
</dbReference>
<evidence type="ECO:0000313" key="3">
    <source>
        <dbReference type="Proteomes" id="UP000257109"/>
    </source>
</evidence>